<protein>
    <submittedName>
        <fullName evidence="1">Uncharacterized protein</fullName>
    </submittedName>
</protein>
<comment type="caution">
    <text evidence="1">The sequence shown here is derived from an EMBL/GenBank/DDBJ whole genome shotgun (WGS) entry which is preliminary data.</text>
</comment>
<evidence type="ECO:0000313" key="2">
    <source>
        <dbReference type="Proteomes" id="UP000601736"/>
    </source>
</evidence>
<accession>A0A8H8Z0H4</accession>
<sequence>MAELVDAPDLGSGADEVWGFESPLSHQKIKLRLNFVCILSMVIRRTSYIGGYI</sequence>
<organism evidence="1 2">
    <name type="scientific">Nitrosomonas nitrosa</name>
    <dbReference type="NCBI Taxonomy" id="52442"/>
    <lineage>
        <taxon>Bacteria</taxon>
        <taxon>Pseudomonadati</taxon>
        <taxon>Pseudomonadota</taxon>
        <taxon>Betaproteobacteria</taxon>
        <taxon>Nitrosomonadales</taxon>
        <taxon>Nitrosomonadaceae</taxon>
        <taxon>Nitrosomonas</taxon>
    </lineage>
</organism>
<reference evidence="1" key="1">
    <citation type="submission" date="2021-02" db="EMBL/GenBank/DDBJ databases">
        <authorList>
            <person name="Han P."/>
        </authorList>
    </citation>
    <scope>NUCLEOTIDE SEQUENCE</scope>
    <source>
        <strain evidence="1">Nitrosomonas nitrosa 18-3D</strain>
    </source>
</reference>
<dbReference type="Proteomes" id="UP000601736">
    <property type="component" value="Unassembled WGS sequence"/>
</dbReference>
<evidence type="ECO:0000313" key="1">
    <source>
        <dbReference type="EMBL" id="CAE6503493.1"/>
    </source>
</evidence>
<gene>
    <name evidence="1" type="ORF">NMYAN_20358</name>
</gene>
<dbReference type="AlphaFoldDB" id="A0A8H8Z0H4"/>
<dbReference type="EMBL" id="CAJNAP010000012">
    <property type="protein sequence ID" value="CAE6503493.1"/>
    <property type="molecule type" value="Genomic_DNA"/>
</dbReference>
<name>A0A8H8Z0H4_9PROT</name>
<proteinExistence type="predicted"/>